<name>A0A3S9NZZ8_9BACT</name>
<dbReference type="AlphaFoldDB" id="A0A3S9NZZ8"/>
<reference evidence="2 3" key="1">
    <citation type="submission" date="2018-12" db="EMBL/GenBank/DDBJ databases">
        <title>Flammeovirga pectinis sp. nov., isolated from the gut of the Korean scallop, Patinopecten yessoensis.</title>
        <authorList>
            <person name="Bae J.-W."/>
            <person name="Jeong Y.-S."/>
            <person name="Kang W."/>
        </authorList>
    </citation>
    <scope>NUCLEOTIDE SEQUENCE [LARGE SCALE GENOMIC DNA]</scope>
    <source>
        <strain evidence="2 3">L12M1</strain>
    </source>
</reference>
<gene>
    <name evidence="2" type="ORF">EI427_04490</name>
</gene>
<dbReference type="OrthoDB" id="9839772at2"/>
<keyword evidence="1" id="KW-0472">Membrane</keyword>
<keyword evidence="1" id="KW-0812">Transmembrane</keyword>
<sequence length="124" mass="14409">MEKINTIKYRNLLIREQQYLFITVLFLVIGSIPFMTGSFKITPPIIQHSVDEGELINDEVLISTHSSPTIGSAIISFESESEPPNRRHPVNERLFYIIFSAIVIFMVYPVRYLIYLLNYLLELD</sequence>
<dbReference type="RefSeq" id="WP_126612068.1">
    <property type="nucleotide sequence ID" value="NZ_CP034562.1"/>
</dbReference>
<feature type="transmembrane region" description="Helical" evidence="1">
    <location>
        <begin position="19"/>
        <end position="39"/>
    </location>
</feature>
<accession>A0A3S9NZZ8</accession>
<dbReference type="KEGG" id="fll:EI427_04490"/>
<keyword evidence="1" id="KW-1133">Transmembrane helix</keyword>
<keyword evidence="3" id="KW-1185">Reference proteome</keyword>
<proteinExistence type="predicted"/>
<dbReference type="EMBL" id="CP034562">
    <property type="protein sequence ID" value="AZQ61511.1"/>
    <property type="molecule type" value="Genomic_DNA"/>
</dbReference>
<feature type="transmembrane region" description="Helical" evidence="1">
    <location>
        <begin position="94"/>
        <end position="114"/>
    </location>
</feature>
<evidence type="ECO:0000256" key="1">
    <source>
        <dbReference type="SAM" id="Phobius"/>
    </source>
</evidence>
<protein>
    <submittedName>
        <fullName evidence="2">Uncharacterized protein</fullName>
    </submittedName>
</protein>
<organism evidence="2 3">
    <name type="scientific">Flammeovirga pectinis</name>
    <dbReference type="NCBI Taxonomy" id="2494373"/>
    <lineage>
        <taxon>Bacteria</taxon>
        <taxon>Pseudomonadati</taxon>
        <taxon>Bacteroidota</taxon>
        <taxon>Cytophagia</taxon>
        <taxon>Cytophagales</taxon>
        <taxon>Flammeovirgaceae</taxon>
        <taxon>Flammeovirga</taxon>
    </lineage>
</organism>
<dbReference type="Proteomes" id="UP000267268">
    <property type="component" value="Chromosome 1"/>
</dbReference>
<evidence type="ECO:0000313" key="2">
    <source>
        <dbReference type="EMBL" id="AZQ61511.1"/>
    </source>
</evidence>
<evidence type="ECO:0000313" key="3">
    <source>
        <dbReference type="Proteomes" id="UP000267268"/>
    </source>
</evidence>